<dbReference type="Pfam" id="PF13519">
    <property type="entry name" value="VWA_2"/>
    <property type="match status" value="1"/>
</dbReference>
<dbReference type="CDD" id="cd00198">
    <property type="entry name" value="vWFA"/>
    <property type="match status" value="1"/>
</dbReference>
<evidence type="ECO:0000313" key="4">
    <source>
        <dbReference type="Proteomes" id="UP000198853"/>
    </source>
</evidence>
<feature type="domain" description="VWFA" evidence="2">
    <location>
        <begin position="3"/>
        <end position="68"/>
    </location>
</feature>
<organism evidence="3 4">
    <name type="scientific">Natribacillus halophilus</name>
    <dbReference type="NCBI Taxonomy" id="549003"/>
    <lineage>
        <taxon>Bacteria</taxon>
        <taxon>Bacillati</taxon>
        <taxon>Bacillota</taxon>
        <taxon>Bacilli</taxon>
        <taxon>Bacillales</taxon>
        <taxon>Bacillaceae</taxon>
        <taxon>Natribacillus</taxon>
    </lineage>
</organism>
<gene>
    <name evidence="3" type="ORF">SAMN04488123_11817</name>
</gene>
<dbReference type="Gene3D" id="3.40.50.410">
    <property type="entry name" value="von Willebrand factor, type A domain"/>
    <property type="match status" value="1"/>
</dbReference>
<name>A0A1G8RI65_9BACI</name>
<dbReference type="RefSeq" id="WP_090399516.1">
    <property type="nucleotide sequence ID" value="NZ_FNEN01000018.1"/>
</dbReference>
<dbReference type="Pfam" id="PF13768">
    <property type="entry name" value="VWA_3"/>
    <property type="match status" value="1"/>
</dbReference>
<evidence type="ECO:0000259" key="2">
    <source>
        <dbReference type="Pfam" id="PF13768"/>
    </source>
</evidence>
<evidence type="ECO:0000259" key="1">
    <source>
        <dbReference type="Pfam" id="PF13519"/>
    </source>
</evidence>
<accession>A0A1G8RI65</accession>
<dbReference type="SUPFAM" id="SSF53300">
    <property type="entry name" value="vWA-like"/>
    <property type="match status" value="2"/>
</dbReference>
<feature type="domain" description="VWFA" evidence="1">
    <location>
        <begin position="135"/>
        <end position="227"/>
    </location>
</feature>
<keyword evidence="4" id="KW-1185">Reference proteome</keyword>
<dbReference type="EMBL" id="FNEN01000018">
    <property type="protein sequence ID" value="SDJ16619.1"/>
    <property type="molecule type" value="Genomic_DNA"/>
</dbReference>
<dbReference type="AlphaFoldDB" id="A0A1G8RI65"/>
<dbReference type="InterPro" id="IPR002035">
    <property type="entry name" value="VWF_A"/>
</dbReference>
<reference evidence="3 4" key="1">
    <citation type="submission" date="2016-10" db="EMBL/GenBank/DDBJ databases">
        <authorList>
            <person name="de Groot N.N."/>
        </authorList>
    </citation>
    <scope>NUCLEOTIDE SEQUENCE [LARGE SCALE GENOMIC DNA]</scope>
    <source>
        <strain evidence="3 4">DSM 21771</strain>
    </source>
</reference>
<sequence length="246" mass="26675">MNTGTLRQILLITDGCSNEGGDPSAIAALANEQQIAVNVIGVLEESAMNEQAQTEIENIALAGGGIQQIVYKKQLAQTVQMVTTQAMTQTLQGVVNQELSQILGKEQEWDELPPEKRGEVMEVVDEIGETVNLEVAILVDTSASMRTKLPTVQDALIDLSISMSSRGGSNRFMVLAFPGKKKDVDVLREWTSGMEQLSGIFQKITTGGVTPTGPALKATLQQFGKLRKRSLISRGKEEPYLEERGS</sequence>
<dbReference type="Proteomes" id="UP000198853">
    <property type="component" value="Unassembled WGS sequence"/>
</dbReference>
<protein>
    <submittedName>
        <fullName evidence="3">Ca-activated chloride channel family protein</fullName>
    </submittedName>
</protein>
<evidence type="ECO:0000313" key="3">
    <source>
        <dbReference type="EMBL" id="SDJ16619.1"/>
    </source>
</evidence>
<dbReference type="InterPro" id="IPR036465">
    <property type="entry name" value="vWFA_dom_sf"/>
</dbReference>
<dbReference type="OrthoDB" id="2960279at2"/>
<proteinExistence type="predicted"/>